<dbReference type="PANTHER" id="PTHR43155:SF2">
    <property type="entry name" value="CYCLIC DI-GMP PHOSPHODIESTERASE PA4108"/>
    <property type="match status" value="1"/>
</dbReference>
<dbReference type="SMART" id="SM00065">
    <property type="entry name" value="GAF"/>
    <property type="match status" value="1"/>
</dbReference>
<dbReference type="Gene3D" id="3.30.450.40">
    <property type="match status" value="1"/>
</dbReference>
<keyword evidence="3" id="KW-1185">Reference proteome</keyword>
<dbReference type="CDD" id="cd00077">
    <property type="entry name" value="HDc"/>
    <property type="match status" value="1"/>
</dbReference>
<protein>
    <submittedName>
        <fullName evidence="2">HD domain-containing protein</fullName>
    </submittedName>
</protein>
<dbReference type="InterPro" id="IPR003607">
    <property type="entry name" value="HD/PDEase_dom"/>
</dbReference>
<dbReference type="PANTHER" id="PTHR43155">
    <property type="entry name" value="CYCLIC DI-GMP PHOSPHODIESTERASE PA4108-RELATED"/>
    <property type="match status" value="1"/>
</dbReference>
<organism evidence="2 3">
    <name type="scientific">Treponema parvum</name>
    <dbReference type="NCBI Taxonomy" id="138851"/>
    <lineage>
        <taxon>Bacteria</taxon>
        <taxon>Pseudomonadati</taxon>
        <taxon>Spirochaetota</taxon>
        <taxon>Spirochaetia</taxon>
        <taxon>Spirochaetales</taxon>
        <taxon>Treponemataceae</taxon>
        <taxon>Treponema</taxon>
    </lineage>
</organism>
<dbReference type="AlphaFoldDB" id="A0A975F470"/>
<gene>
    <name evidence="2" type="ORF">HRQ91_07950</name>
</gene>
<dbReference type="Pfam" id="PF13487">
    <property type="entry name" value="HD_5"/>
    <property type="match status" value="1"/>
</dbReference>
<evidence type="ECO:0000313" key="3">
    <source>
        <dbReference type="Proteomes" id="UP000671908"/>
    </source>
</evidence>
<dbReference type="SUPFAM" id="SSF55781">
    <property type="entry name" value="GAF domain-like"/>
    <property type="match status" value="1"/>
</dbReference>
<dbReference type="SUPFAM" id="SSF109604">
    <property type="entry name" value="HD-domain/PDEase-like"/>
    <property type="match status" value="1"/>
</dbReference>
<feature type="domain" description="HD-GYP" evidence="1">
    <location>
        <begin position="183"/>
        <end position="409"/>
    </location>
</feature>
<reference evidence="2 3" key="1">
    <citation type="journal article" date="2021" name="Microbiol. Resour. Announc.">
        <title>Complete Genome Sequences of Three Human Oral Treponema parvum Isolates.</title>
        <authorList>
            <person name="Zeng H."/>
            <person name="Watt R.M."/>
        </authorList>
    </citation>
    <scope>NUCLEOTIDE SEQUENCE [LARGE SCALE GENOMIC DNA]</scope>
    <source>
        <strain evidence="2 3">ATCC 700770</strain>
    </source>
</reference>
<dbReference type="Pfam" id="PF01590">
    <property type="entry name" value="GAF"/>
    <property type="match status" value="1"/>
</dbReference>
<evidence type="ECO:0000313" key="2">
    <source>
        <dbReference type="EMBL" id="QTQ14390.1"/>
    </source>
</evidence>
<sequence length="411" mass="46723">MVKNTKAKKLQSIIEVVRRFSRIQDLDVLFEHILTEARKIVNADAGSVYFVIGNHLHIKYAQNDTVAKRTAGGKIPYTYFSFPIDDKSMSGYVALTGKELNIKDAYSIPSDLPYSFNSGTDMVTEYRTRSVYTIPLKSSMGKVIGVLQMINAKDENSNVIPFGRDAKLYLSQFVSSAAQVLEHTSLSDEMIRRMLLMASFRDPKETYRHVERVSRFSVEIYDCWAQNHNVPPTERVHFRDNLRIAAKFHDIGKIGIPDMILKKTYPRLEIDERSIIMGHTCLGAKLFEKGNTETDKMSYEVTLHHHERWDGGESGYPGQVNLDDFVIGKPIPPAKHLKGKKIPLAARIVAVADVFDALSHKRSYKEAWSVEDAIEEIKKSSGSHFDPEVVDAFLQVQDRILSIYRLHPDED</sequence>
<dbReference type="Gene3D" id="1.10.3210.10">
    <property type="entry name" value="Hypothetical protein af1432"/>
    <property type="match status" value="1"/>
</dbReference>
<dbReference type="RefSeq" id="WP_210119052.1">
    <property type="nucleotide sequence ID" value="NZ_CP054142.1"/>
</dbReference>
<dbReference type="EMBL" id="CP054142">
    <property type="protein sequence ID" value="QTQ14390.1"/>
    <property type="molecule type" value="Genomic_DNA"/>
</dbReference>
<accession>A0A975F470</accession>
<evidence type="ECO:0000259" key="1">
    <source>
        <dbReference type="PROSITE" id="PS51832"/>
    </source>
</evidence>
<dbReference type="PROSITE" id="PS51832">
    <property type="entry name" value="HD_GYP"/>
    <property type="match status" value="1"/>
</dbReference>
<dbReference type="SMART" id="SM00471">
    <property type="entry name" value="HDc"/>
    <property type="match status" value="1"/>
</dbReference>
<dbReference type="InterPro" id="IPR003018">
    <property type="entry name" value="GAF"/>
</dbReference>
<name>A0A975F470_9SPIR</name>
<proteinExistence type="predicted"/>
<dbReference type="InterPro" id="IPR029016">
    <property type="entry name" value="GAF-like_dom_sf"/>
</dbReference>
<dbReference type="InterPro" id="IPR037522">
    <property type="entry name" value="HD_GYP_dom"/>
</dbReference>
<dbReference type="Proteomes" id="UP000671908">
    <property type="component" value="Chromosome"/>
</dbReference>
<dbReference type="KEGG" id="tpav:HRQ91_07950"/>